<dbReference type="InterPro" id="IPR038097">
    <property type="entry name" value="Ribosomal_eL36_sf"/>
</dbReference>
<keyword evidence="2 4" id="KW-0689">Ribosomal protein</keyword>
<feature type="compositionally biased region" description="Basic residues" evidence="5">
    <location>
        <begin position="107"/>
        <end position="118"/>
    </location>
</feature>
<keyword evidence="3 4" id="KW-0687">Ribonucleoprotein</keyword>
<dbReference type="GO" id="GO:0006412">
    <property type="term" value="P:translation"/>
    <property type="evidence" value="ECO:0007669"/>
    <property type="project" value="InterPro"/>
</dbReference>
<evidence type="ECO:0000256" key="1">
    <source>
        <dbReference type="ARBA" id="ARBA00006509"/>
    </source>
</evidence>
<evidence type="ECO:0000256" key="2">
    <source>
        <dbReference type="ARBA" id="ARBA00022980"/>
    </source>
</evidence>
<sequence length="118" mass="13158">MSGIATGANKGFIVTKRPLVKSARKWYLAKGATESKKLPGRRVKVIRAVVRETVGYAPYERRIIEILKGGGSNPQKKAWRFAKQRLGTHIRAKKKVAEMERVASAAPKKKKTTEKKGK</sequence>
<evidence type="ECO:0000313" key="6">
    <source>
        <dbReference type="EMBL" id="CAD9748997.1"/>
    </source>
</evidence>
<name>A0A7S2TGT1_9EUKA</name>
<dbReference type="GO" id="GO:1990904">
    <property type="term" value="C:ribonucleoprotein complex"/>
    <property type="evidence" value="ECO:0007669"/>
    <property type="project" value="UniProtKB-KW"/>
</dbReference>
<dbReference type="Pfam" id="PF01158">
    <property type="entry name" value="Ribosomal_L36e"/>
    <property type="match status" value="1"/>
</dbReference>
<evidence type="ECO:0000256" key="4">
    <source>
        <dbReference type="RuleBase" id="RU000665"/>
    </source>
</evidence>
<evidence type="ECO:0000256" key="3">
    <source>
        <dbReference type="ARBA" id="ARBA00023274"/>
    </source>
</evidence>
<evidence type="ECO:0000256" key="5">
    <source>
        <dbReference type="SAM" id="MobiDB-lite"/>
    </source>
</evidence>
<gene>
    <name evidence="6" type="ORF">LSP00402_LOCUS2504</name>
</gene>
<dbReference type="AlphaFoldDB" id="A0A7S2TGT1"/>
<dbReference type="InterPro" id="IPR000509">
    <property type="entry name" value="Ribosomal_eL36"/>
</dbReference>
<protein>
    <recommendedName>
        <fullName evidence="4">60S ribosomal protein L36</fullName>
    </recommendedName>
</protein>
<feature type="region of interest" description="Disordered" evidence="5">
    <location>
        <begin position="97"/>
        <end position="118"/>
    </location>
</feature>
<dbReference type="GO" id="GO:0005840">
    <property type="term" value="C:ribosome"/>
    <property type="evidence" value="ECO:0007669"/>
    <property type="project" value="UniProtKB-KW"/>
</dbReference>
<reference evidence="6" key="1">
    <citation type="submission" date="2021-01" db="EMBL/GenBank/DDBJ databases">
        <authorList>
            <person name="Corre E."/>
            <person name="Pelletier E."/>
            <person name="Niang G."/>
            <person name="Scheremetjew M."/>
            <person name="Finn R."/>
            <person name="Kale V."/>
            <person name="Holt S."/>
            <person name="Cochrane G."/>
            <person name="Meng A."/>
            <person name="Brown T."/>
            <person name="Cohen L."/>
        </authorList>
    </citation>
    <scope>NUCLEOTIDE SEQUENCE</scope>
    <source>
        <strain evidence="6">CCMP622</strain>
    </source>
</reference>
<proteinExistence type="inferred from homology"/>
<dbReference type="EMBL" id="HBHP01003997">
    <property type="protein sequence ID" value="CAD9748997.1"/>
    <property type="molecule type" value="Transcribed_RNA"/>
</dbReference>
<accession>A0A7S2TGT1</accession>
<dbReference type="Gene3D" id="1.10.10.1760">
    <property type="entry name" value="60S ribosomal protein L36"/>
    <property type="match status" value="1"/>
</dbReference>
<dbReference type="GO" id="GO:0003735">
    <property type="term" value="F:structural constituent of ribosome"/>
    <property type="evidence" value="ECO:0007669"/>
    <property type="project" value="InterPro"/>
</dbReference>
<dbReference type="FunFam" id="1.10.10.1760:FF:000001">
    <property type="entry name" value="60S ribosomal protein L36"/>
    <property type="match status" value="1"/>
</dbReference>
<organism evidence="6">
    <name type="scientific">Lotharella oceanica</name>
    <dbReference type="NCBI Taxonomy" id="641309"/>
    <lineage>
        <taxon>Eukaryota</taxon>
        <taxon>Sar</taxon>
        <taxon>Rhizaria</taxon>
        <taxon>Cercozoa</taxon>
        <taxon>Chlorarachniophyceae</taxon>
        <taxon>Lotharella</taxon>
    </lineage>
</organism>
<dbReference type="PROSITE" id="PS01190">
    <property type="entry name" value="RIBOSOMAL_L36E"/>
    <property type="match status" value="1"/>
</dbReference>
<comment type="similarity">
    <text evidence="1 4">Belongs to the eukaryotic ribosomal protein eL36 family.</text>
</comment>
<dbReference type="PANTHER" id="PTHR10114">
    <property type="entry name" value="60S RIBOSOMAL PROTEIN L36"/>
    <property type="match status" value="1"/>
</dbReference>